<evidence type="ECO:0000313" key="3">
    <source>
        <dbReference type="Proteomes" id="UP000233551"/>
    </source>
</evidence>
<dbReference type="PROSITE" id="PS50879">
    <property type="entry name" value="RNASE_H_1"/>
    <property type="match status" value="1"/>
</dbReference>
<dbReference type="GO" id="GO:0003676">
    <property type="term" value="F:nucleic acid binding"/>
    <property type="evidence" value="ECO:0007669"/>
    <property type="project" value="InterPro"/>
</dbReference>
<reference evidence="2 3" key="1">
    <citation type="submission" date="2017-11" db="EMBL/GenBank/DDBJ databases">
        <title>De-novo sequencing of pomegranate (Punica granatum L.) genome.</title>
        <authorList>
            <person name="Akparov Z."/>
            <person name="Amiraslanov A."/>
            <person name="Hajiyeva S."/>
            <person name="Abbasov M."/>
            <person name="Kaur K."/>
            <person name="Hamwieh A."/>
            <person name="Solovyev V."/>
            <person name="Salamov A."/>
            <person name="Braich B."/>
            <person name="Kosarev P."/>
            <person name="Mahmoud A."/>
            <person name="Hajiyev E."/>
            <person name="Babayeva S."/>
            <person name="Izzatullayeva V."/>
            <person name="Mammadov A."/>
            <person name="Mammadov A."/>
            <person name="Sharifova S."/>
            <person name="Ojaghi J."/>
            <person name="Eynullazada K."/>
            <person name="Bayramov B."/>
            <person name="Abdulazimova A."/>
            <person name="Shahmuradov I."/>
        </authorList>
    </citation>
    <scope>NUCLEOTIDE SEQUENCE [LARGE SCALE GENOMIC DNA]</scope>
    <source>
        <strain evidence="3">cv. AG2017</strain>
        <tissue evidence="2">Leaf</tissue>
    </source>
</reference>
<name>A0A2I0I918_PUNGR</name>
<comment type="caution">
    <text evidence="2">The sequence shown here is derived from an EMBL/GenBank/DDBJ whole genome shotgun (WGS) entry which is preliminary data.</text>
</comment>
<evidence type="ECO:0000259" key="1">
    <source>
        <dbReference type="PROSITE" id="PS50879"/>
    </source>
</evidence>
<dbReference type="STRING" id="22663.A0A2I0I918"/>
<dbReference type="SUPFAM" id="SSF53098">
    <property type="entry name" value="Ribonuclease H-like"/>
    <property type="match status" value="1"/>
</dbReference>
<dbReference type="InterPro" id="IPR012337">
    <property type="entry name" value="RNaseH-like_sf"/>
</dbReference>
<protein>
    <recommendedName>
        <fullName evidence="1">RNase H type-1 domain-containing protein</fullName>
    </recommendedName>
</protein>
<dbReference type="InterPro" id="IPR036397">
    <property type="entry name" value="RNaseH_sf"/>
</dbReference>
<dbReference type="InterPro" id="IPR002156">
    <property type="entry name" value="RNaseH_domain"/>
</dbReference>
<dbReference type="PANTHER" id="PTHR47723">
    <property type="entry name" value="OS05G0353850 PROTEIN"/>
    <property type="match status" value="1"/>
</dbReference>
<dbReference type="PANTHER" id="PTHR47723:SF13">
    <property type="entry name" value="PUTATIVE-RELATED"/>
    <property type="match status" value="1"/>
</dbReference>
<gene>
    <name evidence="2" type="ORF">CRG98_039123</name>
</gene>
<feature type="domain" description="RNase H type-1" evidence="1">
    <location>
        <begin position="8"/>
        <end position="138"/>
    </location>
</feature>
<keyword evidence="3" id="KW-1185">Reference proteome</keyword>
<dbReference type="InterPro" id="IPR053151">
    <property type="entry name" value="RNase_H-like"/>
</dbReference>
<dbReference type="InterPro" id="IPR044730">
    <property type="entry name" value="RNase_H-like_dom_plant"/>
</dbReference>
<dbReference type="CDD" id="cd06222">
    <property type="entry name" value="RNase_H_like"/>
    <property type="match status" value="1"/>
</dbReference>
<sequence>MWGGAHRPSGWIKVNTNGAAKGKPGMAGAGGLIRDDFGRWLGGFSQNIGITTSIAAELWAVKMGLELAWDLGVTKLILEVDFEVVCHFLRSNHNDVGGNKALLRDIRALLLHEWLIVPEHVYCESNMCADWLANHALLLPLGAYRLANCPRELDLVLFGDVAGSTVSYLFIA</sequence>
<dbReference type="Gene3D" id="3.30.420.10">
    <property type="entry name" value="Ribonuclease H-like superfamily/Ribonuclease H"/>
    <property type="match status" value="1"/>
</dbReference>
<dbReference type="Pfam" id="PF13456">
    <property type="entry name" value="RVT_3"/>
    <property type="match status" value="1"/>
</dbReference>
<dbReference type="AlphaFoldDB" id="A0A2I0I918"/>
<organism evidence="2 3">
    <name type="scientific">Punica granatum</name>
    <name type="common">Pomegranate</name>
    <dbReference type="NCBI Taxonomy" id="22663"/>
    <lineage>
        <taxon>Eukaryota</taxon>
        <taxon>Viridiplantae</taxon>
        <taxon>Streptophyta</taxon>
        <taxon>Embryophyta</taxon>
        <taxon>Tracheophyta</taxon>
        <taxon>Spermatophyta</taxon>
        <taxon>Magnoliopsida</taxon>
        <taxon>eudicotyledons</taxon>
        <taxon>Gunneridae</taxon>
        <taxon>Pentapetalae</taxon>
        <taxon>rosids</taxon>
        <taxon>malvids</taxon>
        <taxon>Myrtales</taxon>
        <taxon>Lythraceae</taxon>
        <taxon>Punica</taxon>
    </lineage>
</organism>
<dbReference type="Proteomes" id="UP000233551">
    <property type="component" value="Unassembled WGS sequence"/>
</dbReference>
<proteinExistence type="predicted"/>
<accession>A0A2I0I918</accession>
<evidence type="ECO:0000313" key="2">
    <source>
        <dbReference type="EMBL" id="PKI40487.1"/>
    </source>
</evidence>
<dbReference type="GO" id="GO:0004523">
    <property type="term" value="F:RNA-DNA hybrid ribonuclease activity"/>
    <property type="evidence" value="ECO:0007669"/>
    <property type="project" value="InterPro"/>
</dbReference>
<dbReference type="EMBL" id="PGOL01003542">
    <property type="protein sequence ID" value="PKI40487.1"/>
    <property type="molecule type" value="Genomic_DNA"/>
</dbReference>